<dbReference type="Proteomes" id="UP000423525">
    <property type="component" value="Chromosome"/>
</dbReference>
<name>A0A6I8MB21_9CORY</name>
<organism evidence="1 2">
    <name type="scientific">Corynebacterium rouxii</name>
    <dbReference type="NCBI Taxonomy" id="2719119"/>
    <lineage>
        <taxon>Bacteria</taxon>
        <taxon>Bacillati</taxon>
        <taxon>Actinomycetota</taxon>
        <taxon>Actinomycetes</taxon>
        <taxon>Mycobacteriales</taxon>
        <taxon>Corynebacteriaceae</taxon>
        <taxon>Corynebacterium</taxon>
    </lineage>
</organism>
<dbReference type="KEGG" id="crf:FRC0190_01091"/>
<dbReference type="AlphaFoldDB" id="A0A6I8MB21"/>
<dbReference type="EMBL" id="LR738855">
    <property type="protein sequence ID" value="VZH85107.1"/>
    <property type="molecule type" value="Genomic_DNA"/>
</dbReference>
<sequence length="68" mass="7747">MLDKSLHMLNATWRTNKAANEGWLLFFLSRHPLSAPNLTYMGDISINMPSILGDLRYIDGHTLYPSLL</sequence>
<protein>
    <submittedName>
        <fullName evidence="1">Uncharacterized protein</fullName>
    </submittedName>
</protein>
<evidence type="ECO:0000313" key="2">
    <source>
        <dbReference type="Proteomes" id="UP000423525"/>
    </source>
</evidence>
<gene>
    <name evidence="1" type="ORF">FRC0190_01091</name>
</gene>
<proteinExistence type="predicted"/>
<accession>A0A6I8MB21</accession>
<evidence type="ECO:0000313" key="1">
    <source>
        <dbReference type="EMBL" id="VZH85107.1"/>
    </source>
</evidence>
<reference evidence="1 2" key="1">
    <citation type="submission" date="2019-11" db="EMBL/GenBank/DDBJ databases">
        <authorList>
            <person name="Brisse S."/>
        </authorList>
    </citation>
    <scope>NUCLEOTIDE SEQUENCE [LARGE SCALE GENOMIC DNA]</scope>
    <source>
        <strain evidence="1">FRC0190</strain>
    </source>
</reference>